<protein>
    <submittedName>
        <fullName evidence="1">Uncharacterized protein</fullName>
    </submittedName>
</protein>
<dbReference type="EMBL" id="WISB01000008">
    <property type="protein sequence ID" value="MQW67852.1"/>
    <property type="molecule type" value="Genomic_DNA"/>
</dbReference>
<reference evidence="1" key="1">
    <citation type="journal article" date="2013" name="Genome Biol.">
        <title>Comparative genomics of the core and accessory genomes of 48 Sinorhizobium strains comprising five genospecies.</title>
        <authorList>
            <person name="Sugawara M."/>
            <person name="Epstein B."/>
            <person name="Badgley B.D."/>
            <person name="Unno T."/>
            <person name="Xu L."/>
            <person name="Reese J."/>
            <person name="Gyaneshwar P."/>
            <person name="Denny R."/>
            <person name="Mudge J."/>
            <person name="Bharti A.K."/>
            <person name="Farmer A.D."/>
            <person name="May G.D."/>
            <person name="Woodward J.E."/>
            <person name="Medigue C."/>
            <person name="Vallenet D."/>
            <person name="Lajus A."/>
            <person name="Rouy Z."/>
            <person name="Martinez-Vaz B."/>
            <person name="Tiffin P."/>
            <person name="Young N.D."/>
            <person name="Sadowsky M.J."/>
        </authorList>
    </citation>
    <scope>NUCLEOTIDE SEQUENCE</scope>
    <source>
        <strain evidence="1">M1</strain>
    </source>
</reference>
<dbReference type="AlphaFoldDB" id="A0A6G1WDS2"/>
<comment type="caution">
    <text evidence="1">The sequence shown here is derived from an EMBL/GenBank/DDBJ whole genome shotgun (WGS) entry which is preliminary data.</text>
</comment>
<proteinExistence type="predicted"/>
<name>A0A6G1WDS2_9HYPH</name>
<accession>A0A6G1WDS2</accession>
<dbReference type="RefSeq" id="WP_153412204.1">
    <property type="nucleotide sequence ID" value="NZ_WISB01000008.1"/>
</dbReference>
<evidence type="ECO:0000313" key="1">
    <source>
        <dbReference type="EMBL" id="MQW67852.1"/>
    </source>
</evidence>
<gene>
    <name evidence="1" type="ORF">GHJ91_01310</name>
</gene>
<sequence>MTHVLSLPYHQPAFLHLTKIFEDEIRYVLTRKFAEFRTRLFLERFPRNQVIESEAAWDVTKEILDCIDGEMRTLISGRSVAYWLHIYRRIGVFLSPGHEDKTDHITLGLVRQIAELAIQKHGLRSASKEFGLSDKLGPDLVLGGWMKKGFKSLGGKGQSGERIYRRYSEHLRSISNWVIRDFSKKDFINIYAIEGAAYQYWRLTALLRSLGKGATITVNDSGDWDYVPNYTLSKLIVSIDKRNERRTSFSSLMGVWIDSETIMEKKSDDGAESELDVVFFPVYNTSRVALSDEFQMLGVRFGEKAVTNFFPLYMRAKKFFEHHDFMREEFLKKARIRFRVTCYCFGRPFIVHVSSSTRS</sequence>
<organism evidence="1">
    <name type="scientific">Sinorhizobium medicae</name>
    <dbReference type="NCBI Taxonomy" id="110321"/>
    <lineage>
        <taxon>Bacteria</taxon>
        <taxon>Pseudomonadati</taxon>
        <taxon>Pseudomonadota</taxon>
        <taxon>Alphaproteobacteria</taxon>
        <taxon>Hyphomicrobiales</taxon>
        <taxon>Rhizobiaceae</taxon>
        <taxon>Sinorhizobium/Ensifer group</taxon>
        <taxon>Sinorhizobium</taxon>
    </lineage>
</organism>